<dbReference type="GO" id="GO:0017025">
    <property type="term" value="F:TBP-class protein binding"/>
    <property type="evidence" value="ECO:0007669"/>
    <property type="project" value="InterPro"/>
</dbReference>
<feature type="non-terminal residue" evidence="4">
    <location>
        <position position="1"/>
    </location>
</feature>
<feature type="domain" description="Bromo" evidence="3">
    <location>
        <begin position="35"/>
        <end position="105"/>
    </location>
</feature>
<organism evidence="4 5">
    <name type="scientific">Rotaria magnacalcarata</name>
    <dbReference type="NCBI Taxonomy" id="392030"/>
    <lineage>
        <taxon>Eukaryota</taxon>
        <taxon>Metazoa</taxon>
        <taxon>Spiralia</taxon>
        <taxon>Gnathifera</taxon>
        <taxon>Rotifera</taxon>
        <taxon>Eurotatoria</taxon>
        <taxon>Bdelloidea</taxon>
        <taxon>Philodinida</taxon>
        <taxon>Philodinidae</taxon>
        <taxon>Rotaria</taxon>
    </lineage>
</organism>
<dbReference type="PANTHER" id="PTHR13900">
    <property type="entry name" value="TRANSCRIPTION INITIATION FACTOR TFIID"/>
    <property type="match status" value="1"/>
</dbReference>
<proteinExistence type="predicted"/>
<dbReference type="Pfam" id="PF00439">
    <property type="entry name" value="Bromodomain"/>
    <property type="match status" value="1"/>
</dbReference>
<dbReference type="InterPro" id="IPR001487">
    <property type="entry name" value="Bromodomain"/>
</dbReference>
<name>A0A8S3J1V6_9BILA</name>
<evidence type="ECO:0000256" key="2">
    <source>
        <dbReference type="PROSITE-ProRule" id="PRU00035"/>
    </source>
</evidence>
<dbReference type="InterPro" id="IPR040240">
    <property type="entry name" value="TAF1"/>
</dbReference>
<protein>
    <recommendedName>
        <fullName evidence="3">Bromo domain-containing protein</fullName>
    </recommendedName>
</protein>
<dbReference type="Gene3D" id="1.20.920.10">
    <property type="entry name" value="Bromodomain-like"/>
    <property type="match status" value="1"/>
</dbReference>
<reference evidence="4" key="1">
    <citation type="submission" date="2021-02" db="EMBL/GenBank/DDBJ databases">
        <authorList>
            <person name="Nowell W R."/>
        </authorList>
    </citation>
    <scope>NUCLEOTIDE SEQUENCE</scope>
</reference>
<dbReference type="GO" id="GO:0004402">
    <property type="term" value="F:histone acetyltransferase activity"/>
    <property type="evidence" value="ECO:0007669"/>
    <property type="project" value="InterPro"/>
</dbReference>
<gene>
    <name evidence="4" type="ORF">GIL414_LOCUS79992</name>
</gene>
<dbReference type="GO" id="GO:0005669">
    <property type="term" value="C:transcription factor TFIID complex"/>
    <property type="evidence" value="ECO:0007669"/>
    <property type="project" value="InterPro"/>
</dbReference>
<evidence type="ECO:0000313" key="5">
    <source>
        <dbReference type="Proteomes" id="UP000681720"/>
    </source>
</evidence>
<accession>A0A8S3J1V6</accession>
<dbReference type="PROSITE" id="PS50014">
    <property type="entry name" value="BROMODOMAIN_2"/>
    <property type="match status" value="1"/>
</dbReference>
<dbReference type="AlphaFoldDB" id="A0A8S3J1V6"/>
<dbReference type="GO" id="GO:0016251">
    <property type="term" value="F:RNA polymerase II general transcription initiation factor activity"/>
    <property type="evidence" value="ECO:0007669"/>
    <property type="project" value="InterPro"/>
</dbReference>
<evidence type="ECO:0000256" key="1">
    <source>
        <dbReference type="ARBA" id="ARBA00023117"/>
    </source>
</evidence>
<dbReference type="PANTHER" id="PTHR13900:SF0">
    <property type="entry name" value="TRANSCRIPTION INITIATION FACTOR TFIID SUBUNIT 1"/>
    <property type="match status" value="1"/>
</dbReference>
<comment type="caution">
    <text evidence="4">The sequence shown here is derived from an EMBL/GenBank/DDBJ whole genome shotgun (WGS) entry which is preliminary data.</text>
</comment>
<evidence type="ECO:0000313" key="4">
    <source>
        <dbReference type="EMBL" id="CAF5211616.1"/>
    </source>
</evidence>
<dbReference type="Proteomes" id="UP000681720">
    <property type="component" value="Unassembled WGS sequence"/>
</dbReference>
<dbReference type="SUPFAM" id="SSF47370">
    <property type="entry name" value="Bromodomain"/>
    <property type="match status" value="1"/>
</dbReference>
<keyword evidence="1 2" id="KW-0103">Bromodomain</keyword>
<dbReference type="InterPro" id="IPR018359">
    <property type="entry name" value="Bromodomain_CS"/>
</dbReference>
<dbReference type="GO" id="GO:0051123">
    <property type="term" value="P:RNA polymerase II preinitiation complex assembly"/>
    <property type="evidence" value="ECO:0007669"/>
    <property type="project" value="TreeGrafter"/>
</dbReference>
<evidence type="ECO:0000259" key="3">
    <source>
        <dbReference type="PROSITE" id="PS50014"/>
    </source>
</evidence>
<dbReference type="EMBL" id="CAJOBJ010353786">
    <property type="protein sequence ID" value="CAF5211616.1"/>
    <property type="molecule type" value="Genomic_DNA"/>
</dbReference>
<dbReference type="SMART" id="SM00297">
    <property type="entry name" value="BROMO"/>
    <property type="match status" value="1"/>
</dbReference>
<sequence length="177" mass="20597">DKLMKLEKTINPLLDDDLLVAISYLFERILSEHLMNVENSWPFHHAVNKVRFKDYYDIVKTPMDLEKIKNNILKHTYRSRAAMLADVNLLYTNSVQYNGEAHSITAIGSKIVQTCKEQFDEHSEQFAALEHNLEQQALGLMQNIDQQMNDDDEWQQMITTESTNPFSFHPLVEGHFA</sequence>
<dbReference type="InterPro" id="IPR036427">
    <property type="entry name" value="Bromodomain-like_sf"/>
</dbReference>
<dbReference type="PROSITE" id="PS00633">
    <property type="entry name" value="BROMODOMAIN_1"/>
    <property type="match status" value="1"/>
</dbReference>
<dbReference type="PRINTS" id="PR00503">
    <property type="entry name" value="BROMODOMAIN"/>
</dbReference>